<dbReference type="Gene3D" id="4.10.1060.10">
    <property type="entry name" value="Zinc finger, RanBP2-type"/>
    <property type="match status" value="1"/>
</dbReference>
<evidence type="ECO:0000256" key="4">
    <source>
        <dbReference type="SAM" id="MobiDB-lite"/>
    </source>
</evidence>
<dbReference type="SMART" id="SM00547">
    <property type="entry name" value="ZnF_RBZ"/>
    <property type="match status" value="1"/>
</dbReference>
<evidence type="ECO:0000256" key="2">
    <source>
        <dbReference type="ARBA" id="ARBA00022771"/>
    </source>
</evidence>
<evidence type="ECO:0000313" key="6">
    <source>
        <dbReference type="EMBL" id="QHU09471.1"/>
    </source>
</evidence>
<keyword evidence="1" id="KW-0479">Metal-binding</keyword>
<feature type="region of interest" description="Disordered" evidence="4">
    <location>
        <begin position="326"/>
        <end position="354"/>
    </location>
</feature>
<protein>
    <recommendedName>
        <fullName evidence="5">RanBP2-type domain-containing protein</fullName>
    </recommendedName>
</protein>
<proteinExistence type="predicted"/>
<evidence type="ECO:0000259" key="5">
    <source>
        <dbReference type="PROSITE" id="PS50199"/>
    </source>
</evidence>
<keyword evidence="2" id="KW-0863">Zinc-finger</keyword>
<dbReference type="GO" id="GO:0008270">
    <property type="term" value="F:zinc ion binding"/>
    <property type="evidence" value="ECO:0007669"/>
    <property type="project" value="UniProtKB-KW"/>
</dbReference>
<name>A0A6C0JX17_9ZZZZ</name>
<dbReference type="AlphaFoldDB" id="A0A6C0JX17"/>
<organism evidence="6">
    <name type="scientific">viral metagenome</name>
    <dbReference type="NCBI Taxonomy" id="1070528"/>
    <lineage>
        <taxon>unclassified sequences</taxon>
        <taxon>metagenomes</taxon>
        <taxon>organismal metagenomes</taxon>
    </lineage>
</organism>
<evidence type="ECO:0000256" key="1">
    <source>
        <dbReference type="ARBA" id="ARBA00022723"/>
    </source>
</evidence>
<dbReference type="EMBL" id="MN740737">
    <property type="protein sequence ID" value="QHU09471.1"/>
    <property type="molecule type" value="Genomic_DNA"/>
</dbReference>
<feature type="compositionally biased region" description="Basic residues" evidence="4">
    <location>
        <begin position="340"/>
        <end position="354"/>
    </location>
</feature>
<keyword evidence="3" id="KW-0862">Zinc</keyword>
<feature type="domain" description="RanBP2-type" evidence="5">
    <location>
        <begin position="262"/>
        <end position="287"/>
    </location>
</feature>
<sequence>MSSKTRKISHRNVPNSNYYLKRLRDKLKGDIGNLNNAALLELTKHDEKLLENIETIHDVNEIILRMYDLAADESKTTRVLRKLKGFGEIANDWDVIYSSGNNLDCLIHSILTATCSNFRRLEQDDKNEFANFFRRKIFLNLPVVKCYEVVEEGPIFKELSNRIKGRDFLEDTELFLLAAQFQIRILSASSGRAAIGNQFYLVDGRAIKGILPEACCNWENDNDWPIICIYTNMAHFESVKVANTYYLTENQVNDALGTLNNNTNKWNCGACTLKNPRASIECAACGSAPVLAKSATPKKFKVVKPQITTPLEPTTTVKKFKIIKNPNPGMPFINPLKSKGGNRTRKSLRRKTAP</sequence>
<accession>A0A6C0JX17</accession>
<evidence type="ECO:0000256" key="3">
    <source>
        <dbReference type="ARBA" id="ARBA00022833"/>
    </source>
</evidence>
<dbReference type="PROSITE" id="PS01358">
    <property type="entry name" value="ZF_RANBP2_1"/>
    <property type="match status" value="1"/>
</dbReference>
<dbReference type="PROSITE" id="PS50199">
    <property type="entry name" value="ZF_RANBP2_2"/>
    <property type="match status" value="1"/>
</dbReference>
<reference evidence="6" key="1">
    <citation type="journal article" date="2020" name="Nature">
        <title>Giant virus diversity and host interactions through global metagenomics.</title>
        <authorList>
            <person name="Schulz F."/>
            <person name="Roux S."/>
            <person name="Paez-Espino D."/>
            <person name="Jungbluth S."/>
            <person name="Walsh D.A."/>
            <person name="Denef V.J."/>
            <person name="McMahon K.D."/>
            <person name="Konstantinidis K.T."/>
            <person name="Eloe-Fadrosh E.A."/>
            <person name="Kyrpides N.C."/>
            <person name="Woyke T."/>
        </authorList>
    </citation>
    <scope>NUCLEOTIDE SEQUENCE</scope>
    <source>
        <strain evidence="6">GVMAG-S-1101164-105</strain>
    </source>
</reference>
<dbReference type="InterPro" id="IPR001876">
    <property type="entry name" value="Znf_RanBP2"/>
</dbReference>